<dbReference type="EMBL" id="JAANNT010000004">
    <property type="protein sequence ID" value="NUV28368.1"/>
    <property type="molecule type" value="Genomic_DNA"/>
</dbReference>
<gene>
    <name evidence="1" type="ORF">G6W59_08455</name>
</gene>
<dbReference type="RefSeq" id="WP_030695600.1">
    <property type="nucleotide sequence ID" value="NZ_JAANNT010000004.1"/>
</dbReference>
<accession>A0A7Y6C7J5</accession>
<sequence>MASFVVLVALMLTAALLSAVTVLRRRNRTTENADGLRIEQAHRDRAHVARYAYRHPFVDGSFPGGSSQSRR</sequence>
<name>A0A7Y6C7J5_9ACTN</name>
<comment type="caution">
    <text evidence="1">The sequence shown here is derived from an EMBL/GenBank/DDBJ whole genome shotgun (WGS) entry which is preliminary data.</text>
</comment>
<organism evidence="1 2">
    <name type="scientific">Streptomyces odorifer</name>
    <dbReference type="NCBI Taxonomy" id="53450"/>
    <lineage>
        <taxon>Bacteria</taxon>
        <taxon>Bacillati</taxon>
        <taxon>Actinomycetota</taxon>
        <taxon>Actinomycetes</taxon>
        <taxon>Kitasatosporales</taxon>
        <taxon>Streptomycetaceae</taxon>
        <taxon>Streptomyces</taxon>
        <taxon>Streptomyces albidoflavus group</taxon>
    </lineage>
</organism>
<evidence type="ECO:0000313" key="2">
    <source>
        <dbReference type="Proteomes" id="UP000540128"/>
    </source>
</evidence>
<protein>
    <submittedName>
        <fullName evidence="1">Uncharacterized protein</fullName>
    </submittedName>
</protein>
<keyword evidence="2" id="KW-1185">Reference proteome</keyword>
<evidence type="ECO:0000313" key="1">
    <source>
        <dbReference type="EMBL" id="NUV28368.1"/>
    </source>
</evidence>
<proteinExistence type="predicted"/>
<dbReference type="AlphaFoldDB" id="A0A7Y6C7J5"/>
<dbReference type="Proteomes" id="UP000540128">
    <property type="component" value="Unassembled WGS sequence"/>
</dbReference>
<reference evidence="1 2" key="1">
    <citation type="submission" date="2020-03" db="EMBL/GenBank/DDBJ databases">
        <title>Complete genome sequence of sixteen Streptomyces strains facilitates identification of candidate genes involved in plant growth-promotion in grain legumes and cereals.</title>
        <authorList>
            <person name="Gopalakrishnan S."/>
            <person name="Thakur V."/>
            <person name="Saxena R."/>
            <person name="Vadlamudi S."/>
            <person name="Purohit S."/>
            <person name="Kumar V."/>
            <person name="Rathore A."/>
            <person name="Chitikineni A."/>
            <person name="Varshney R.K."/>
        </authorList>
    </citation>
    <scope>NUCLEOTIDE SEQUENCE [LARGE SCALE GENOMIC DNA]</scope>
    <source>
        <strain evidence="1 2">KAI-180</strain>
    </source>
</reference>